<dbReference type="AlphaFoldDB" id="X0WG82"/>
<comment type="caution">
    <text evidence="2">The sequence shown here is derived from an EMBL/GenBank/DDBJ whole genome shotgun (WGS) entry which is preliminary data.</text>
</comment>
<gene>
    <name evidence="2" type="ORF">S01H1_47690</name>
</gene>
<feature type="non-terminal residue" evidence="2">
    <location>
        <position position="1"/>
    </location>
</feature>
<organism evidence="2">
    <name type="scientific">marine sediment metagenome</name>
    <dbReference type="NCBI Taxonomy" id="412755"/>
    <lineage>
        <taxon>unclassified sequences</taxon>
        <taxon>metagenomes</taxon>
        <taxon>ecological metagenomes</taxon>
    </lineage>
</organism>
<feature type="coiled-coil region" evidence="1">
    <location>
        <begin position="5"/>
        <end position="32"/>
    </location>
</feature>
<name>X0WG82_9ZZZZ</name>
<proteinExistence type="predicted"/>
<protein>
    <submittedName>
        <fullName evidence="2">Uncharacterized protein</fullName>
    </submittedName>
</protein>
<evidence type="ECO:0000256" key="1">
    <source>
        <dbReference type="SAM" id="Coils"/>
    </source>
</evidence>
<reference evidence="2" key="1">
    <citation type="journal article" date="2014" name="Front. Microbiol.">
        <title>High frequency of phylogenetically diverse reductive dehalogenase-homologous genes in deep subseafloor sedimentary metagenomes.</title>
        <authorList>
            <person name="Kawai M."/>
            <person name="Futagami T."/>
            <person name="Toyoda A."/>
            <person name="Takaki Y."/>
            <person name="Nishi S."/>
            <person name="Hori S."/>
            <person name="Arai W."/>
            <person name="Tsubouchi T."/>
            <person name="Morono Y."/>
            <person name="Uchiyama I."/>
            <person name="Ito T."/>
            <person name="Fujiyama A."/>
            <person name="Inagaki F."/>
            <person name="Takami H."/>
        </authorList>
    </citation>
    <scope>NUCLEOTIDE SEQUENCE</scope>
    <source>
        <strain evidence="2">Expedition CK06-06</strain>
    </source>
</reference>
<accession>X0WG82</accession>
<sequence length="45" mass="5446">TEKEKKNLEKKIERRERQIEHLQIEVIRLRAALWGKPNGRRNLPA</sequence>
<evidence type="ECO:0000313" key="2">
    <source>
        <dbReference type="EMBL" id="GAG23518.1"/>
    </source>
</evidence>
<dbReference type="EMBL" id="BARS01030584">
    <property type="protein sequence ID" value="GAG23518.1"/>
    <property type="molecule type" value="Genomic_DNA"/>
</dbReference>
<keyword evidence="1" id="KW-0175">Coiled coil</keyword>